<dbReference type="AlphaFoldDB" id="A0AAN9GD94"/>
<name>A0AAN9GD94_9CAEN</name>
<dbReference type="PANTHER" id="PTHR47027:SF25">
    <property type="entry name" value="REVERSE TRANSCRIPTASE DOMAIN-CONTAINING PROTEIN"/>
    <property type="match status" value="1"/>
</dbReference>
<reference evidence="2 3" key="1">
    <citation type="submission" date="2024-02" db="EMBL/GenBank/DDBJ databases">
        <title>Chromosome-scale genome assembly of the rough periwinkle Littorina saxatilis.</title>
        <authorList>
            <person name="De Jode A."/>
            <person name="Faria R."/>
            <person name="Formenti G."/>
            <person name="Sims Y."/>
            <person name="Smith T.P."/>
            <person name="Tracey A."/>
            <person name="Wood J.M.D."/>
            <person name="Zagrodzka Z.B."/>
            <person name="Johannesson K."/>
            <person name="Butlin R.K."/>
            <person name="Leder E.H."/>
        </authorList>
    </citation>
    <scope>NUCLEOTIDE SEQUENCE [LARGE SCALE GENOMIC DNA]</scope>
    <source>
        <strain evidence="2">Snail1</strain>
        <tissue evidence="2">Muscle</tissue>
    </source>
</reference>
<gene>
    <name evidence="2" type="ORF">V1264_018818</name>
</gene>
<proteinExistence type="predicted"/>
<evidence type="ECO:0000313" key="2">
    <source>
        <dbReference type="EMBL" id="KAK7104041.1"/>
    </source>
</evidence>
<dbReference type="Proteomes" id="UP001374579">
    <property type="component" value="Unassembled WGS sequence"/>
</dbReference>
<dbReference type="InterPro" id="IPR045609">
    <property type="entry name" value="DUF6451"/>
</dbReference>
<accession>A0AAN9GD94</accession>
<keyword evidence="3" id="KW-1185">Reference proteome</keyword>
<organism evidence="2 3">
    <name type="scientific">Littorina saxatilis</name>
    <dbReference type="NCBI Taxonomy" id="31220"/>
    <lineage>
        <taxon>Eukaryota</taxon>
        <taxon>Metazoa</taxon>
        <taxon>Spiralia</taxon>
        <taxon>Lophotrochozoa</taxon>
        <taxon>Mollusca</taxon>
        <taxon>Gastropoda</taxon>
        <taxon>Caenogastropoda</taxon>
        <taxon>Littorinimorpha</taxon>
        <taxon>Littorinoidea</taxon>
        <taxon>Littorinidae</taxon>
        <taxon>Littorina</taxon>
    </lineage>
</organism>
<dbReference type="PANTHER" id="PTHR47027">
    <property type="entry name" value="REVERSE TRANSCRIPTASE DOMAIN-CONTAINING PROTEIN"/>
    <property type="match status" value="1"/>
</dbReference>
<dbReference type="EMBL" id="JBAMIC010000008">
    <property type="protein sequence ID" value="KAK7104041.1"/>
    <property type="molecule type" value="Genomic_DNA"/>
</dbReference>
<dbReference type="Pfam" id="PF20049">
    <property type="entry name" value="DUF6451"/>
    <property type="match status" value="1"/>
</dbReference>
<evidence type="ECO:0000259" key="1">
    <source>
        <dbReference type="Pfam" id="PF20049"/>
    </source>
</evidence>
<feature type="domain" description="DUF6451" evidence="1">
    <location>
        <begin position="44"/>
        <end position="69"/>
    </location>
</feature>
<sequence>MTVCGESIRKVESFVYLGSVIDRQGGTDRDVIARTGKARAVFDIWASGEINTTAKLRLFISNVKSALLYGSKMWSMTKVTQQKIQTFTNTCLRRIFKIWWTDKICNEELWQRAGQEPVTRF</sequence>
<protein>
    <recommendedName>
        <fullName evidence="1">DUF6451 domain-containing protein</fullName>
    </recommendedName>
</protein>
<comment type="caution">
    <text evidence="2">The sequence shown here is derived from an EMBL/GenBank/DDBJ whole genome shotgun (WGS) entry which is preliminary data.</text>
</comment>
<evidence type="ECO:0000313" key="3">
    <source>
        <dbReference type="Proteomes" id="UP001374579"/>
    </source>
</evidence>